<comment type="caution">
    <text evidence="1">The sequence shown here is derived from an EMBL/GenBank/DDBJ whole genome shotgun (WGS) entry which is preliminary data.</text>
</comment>
<evidence type="ECO:0000313" key="2">
    <source>
        <dbReference type="Proteomes" id="UP000294003"/>
    </source>
</evidence>
<organism evidence="1 2">
    <name type="scientific">Monosporascus cannonballus</name>
    <dbReference type="NCBI Taxonomy" id="155416"/>
    <lineage>
        <taxon>Eukaryota</taxon>
        <taxon>Fungi</taxon>
        <taxon>Dikarya</taxon>
        <taxon>Ascomycota</taxon>
        <taxon>Pezizomycotina</taxon>
        <taxon>Sordariomycetes</taxon>
        <taxon>Xylariomycetidae</taxon>
        <taxon>Xylariales</taxon>
        <taxon>Xylariales incertae sedis</taxon>
        <taxon>Monosporascus</taxon>
    </lineage>
</organism>
<keyword evidence="2" id="KW-1185">Reference proteome</keyword>
<sequence>MSLRDHSSEPAVNTPNMVQPKTYTRISDLTPEQKLALRDIWKAGESMAKGMVMAESVITEFEAAIFIDGWATTDDSLMEPKIADRKFLQTSIVAGRFTEDLPNKGKPQELAARKACQATYLKVHVGGAAESLGWLWTDAQGRIANKAYTDMNQDELELM</sequence>
<reference evidence="1 2" key="1">
    <citation type="submission" date="2018-06" db="EMBL/GenBank/DDBJ databases">
        <title>Complete Genomes of Monosporascus.</title>
        <authorList>
            <person name="Robinson A.J."/>
            <person name="Natvig D.O."/>
        </authorList>
    </citation>
    <scope>NUCLEOTIDE SEQUENCE [LARGE SCALE GENOMIC DNA]</scope>
    <source>
        <strain evidence="1 2">CBS 609.92</strain>
    </source>
</reference>
<gene>
    <name evidence="1" type="ORF">DL762_003461</name>
</gene>
<name>A0ABY0HF32_9PEZI</name>
<accession>A0ABY0HF32</accession>
<evidence type="ECO:0000313" key="1">
    <source>
        <dbReference type="EMBL" id="RYO89031.1"/>
    </source>
</evidence>
<dbReference type="EMBL" id="QJNS01000078">
    <property type="protein sequence ID" value="RYO89031.1"/>
    <property type="molecule type" value="Genomic_DNA"/>
</dbReference>
<dbReference type="Proteomes" id="UP000294003">
    <property type="component" value="Unassembled WGS sequence"/>
</dbReference>
<proteinExistence type="predicted"/>
<protein>
    <submittedName>
        <fullName evidence="1">Uncharacterized protein</fullName>
    </submittedName>
</protein>